<comment type="caution">
    <text evidence="3">The sequence shown here is derived from an EMBL/GenBank/DDBJ whole genome shotgun (WGS) entry which is preliminary data.</text>
</comment>
<reference evidence="3 4" key="1">
    <citation type="submission" date="2019-07" db="EMBL/GenBank/DDBJ databases">
        <title>Whole genome shotgun sequence of Gluconobacter wancherniae NBRC 103581.</title>
        <authorList>
            <person name="Hosoyama A."/>
            <person name="Uohara A."/>
            <person name="Ohji S."/>
            <person name="Ichikawa N."/>
        </authorList>
    </citation>
    <scope>NUCLEOTIDE SEQUENCE [LARGE SCALE GENOMIC DNA]</scope>
    <source>
        <strain evidence="3 4">NBRC 103581</strain>
    </source>
</reference>
<accession>A0A511AXW6</accession>
<dbReference type="AlphaFoldDB" id="A0A511AXW6"/>
<evidence type="ECO:0000259" key="2">
    <source>
        <dbReference type="Pfam" id="PF04715"/>
    </source>
</evidence>
<evidence type="ECO:0000259" key="1">
    <source>
        <dbReference type="Pfam" id="PF00425"/>
    </source>
</evidence>
<dbReference type="Pfam" id="PF00425">
    <property type="entry name" value="Chorismate_bind"/>
    <property type="match status" value="1"/>
</dbReference>
<name>A0A511AXW6_9PROT</name>
<dbReference type="OrthoDB" id="9803598at2"/>
<dbReference type="SUPFAM" id="SSF56322">
    <property type="entry name" value="ADC synthase"/>
    <property type="match status" value="1"/>
</dbReference>
<dbReference type="PANTHER" id="PTHR11236">
    <property type="entry name" value="AMINOBENZOATE/ANTHRANILATE SYNTHASE"/>
    <property type="match status" value="1"/>
</dbReference>
<dbReference type="RefSeq" id="WP_146794276.1">
    <property type="nucleotide sequence ID" value="NZ_BARC01000004.1"/>
</dbReference>
<sequence length="445" mass="50134">MPNDLPIITEMPWSPPETALEVMRSKPWAAFLDSGGPATDSRSRWTFLCLDPIETFEWKFPYLKKNDIYIIGDAWGELKRLFSKYKIDPGTYQNNIFIPFLGGIVGIISYEEGLRKENILSKHSSNAPGMVFAAYQDVYAFDRLEKRCWWVSRSGKEAPHLTPRASSCMIKIPLKAEQSREDWTKNAEKIISYIGKGDIFQANLTMRWRAENLEDFDELSAYCSLRNTSPSPFGAYFKSPHCSLLSASVERFLSLSTTRKIETRPIKGTAPLGKSIEEKIKNKNNLLKNEKELAENLMITDLMRNDIGKVSTIASVTVPELFEIEEFKHILHLVSQINGKLKEGLTPVDLLEATIPSGSVTGAPKKRALEIIDDTEISPRGLYCGNLFWISYDGAMDSSVLIRSLSRIKTQISIGAGGGITWLSDPEKEYNEMILKATPILKAFQ</sequence>
<dbReference type="Proteomes" id="UP000321230">
    <property type="component" value="Unassembled WGS sequence"/>
</dbReference>
<dbReference type="InterPro" id="IPR006805">
    <property type="entry name" value="Anth_synth_I_N"/>
</dbReference>
<dbReference type="InterPro" id="IPR019999">
    <property type="entry name" value="Anth_synth_I-like"/>
</dbReference>
<proteinExistence type="predicted"/>
<evidence type="ECO:0000313" key="3">
    <source>
        <dbReference type="EMBL" id="GEK93045.1"/>
    </source>
</evidence>
<protein>
    <submittedName>
        <fullName evidence="3">Para-aminobenzoate synthase</fullName>
    </submittedName>
</protein>
<dbReference type="GO" id="GO:0046820">
    <property type="term" value="F:4-amino-4-deoxychorismate synthase activity"/>
    <property type="evidence" value="ECO:0007669"/>
    <property type="project" value="TreeGrafter"/>
</dbReference>
<dbReference type="Pfam" id="PF04715">
    <property type="entry name" value="Anth_synt_I_N"/>
    <property type="match status" value="1"/>
</dbReference>
<organism evidence="3 4">
    <name type="scientific">Gluconobacter wancherniae NBRC 103581</name>
    <dbReference type="NCBI Taxonomy" id="656744"/>
    <lineage>
        <taxon>Bacteria</taxon>
        <taxon>Pseudomonadati</taxon>
        <taxon>Pseudomonadota</taxon>
        <taxon>Alphaproteobacteria</taxon>
        <taxon>Acetobacterales</taxon>
        <taxon>Acetobacteraceae</taxon>
        <taxon>Gluconobacter</taxon>
    </lineage>
</organism>
<dbReference type="Gene3D" id="3.60.120.10">
    <property type="entry name" value="Anthranilate synthase"/>
    <property type="match status" value="1"/>
</dbReference>
<dbReference type="InterPro" id="IPR005801">
    <property type="entry name" value="ADC_synthase"/>
</dbReference>
<gene>
    <name evidence="3" type="ORF">GWA01_08150</name>
</gene>
<dbReference type="PANTHER" id="PTHR11236:SF50">
    <property type="entry name" value="AMINODEOXYCHORISMATE SYNTHASE COMPONENT 1"/>
    <property type="match status" value="1"/>
</dbReference>
<dbReference type="GO" id="GO:0000162">
    <property type="term" value="P:L-tryptophan biosynthetic process"/>
    <property type="evidence" value="ECO:0007669"/>
    <property type="project" value="TreeGrafter"/>
</dbReference>
<evidence type="ECO:0000313" key="4">
    <source>
        <dbReference type="Proteomes" id="UP000321230"/>
    </source>
</evidence>
<dbReference type="InterPro" id="IPR015890">
    <property type="entry name" value="Chorismate_C"/>
</dbReference>
<dbReference type="PRINTS" id="PR00095">
    <property type="entry name" value="ANTSNTHASEI"/>
</dbReference>
<feature type="domain" description="Chorismate-utilising enzyme C-terminal" evidence="1">
    <location>
        <begin position="180"/>
        <end position="436"/>
    </location>
</feature>
<feature type="domain" description="Anthranilate synthase component I N-terminal" evidence="2">
    <location>
        <begin position="15"/>
        <end position="149"/>
    </location>
</feature>
<keyword evidence="4" id="KW-1185">Reference proteome</keyword>
<dbReference type="EMBL" id="BJUZ01000001">
    <property type="protein sequence ID" value="GEK93045.1"/>
    <property type="molecule type" value="Genomic_DNA"/>
</dbReference>